<comment type="subcellular location">
    <subcellularLocation>
        <location evidence="1">Secreted</location>
    </subcellularLocation>
</comment>
<evidence type="ECO:0000256" key="4">
    <source>
        <dbReference type="ARBA" id="ARBA00022723"/>
    </source>
</evidence>
<keyword evidence="7 12" id="KW-0176">Collagen</keyword>
<keyword evidence="5" id="KW-0677">Repeat</keyword>
<evidence type="ECO:0000256" key="7">
    <source>
        <dbReference type="ARBA" id="ARBA00023119"/>
    </source>
</evidence>
<feature type="domain" description="Fibrillar collagen NC1" evidence="11">
    <location>
        <begin position="101"/>
        <end position="335"/>
    </location>
</feature>
<keyword evidence="4" id="KW-0479">Metal-binding</keyword>
<organism evidence="12 13">
    <name type="scientific">Merluccius polli</name>
    <name type="common">Benguela hake</name>
    <name type="synonym">Merluccius cadenati</name>
    <dbReference type="NCBI Taxonomy" id="89951"/>
    <lineage>
        <taxon>Eukaryota</taxon>
        <taxon>Metazoa</taxon>
        <taxon>Chordata</taxon>
        <taxon>Craniata</taxon>
        <taxon>Vertebrata</taxon>
        <taxon>Euteleostomi</taxon>
        <taxon>Actinopterygii</taxon>
        <taxon>Neopterygii</taxon>
        <taxon>Teleostei</taxon>
        <taxon>Neoteleostei</taxon>
        <taxon>Acanthomorphata</taxon>
        <taxon>Zeiogadaria</taxon>
        <taxon>Gadariae</taxon>
        <taxon>Gadiformes</taxon>
        <taxon>Gadoidei</taxon>
        <taxon>Merlucciidae</taxon>
        <taxon>Merluccius</taxon>
    </lineage>
</organism>
<name>A0AA47MA85_MERPO</name>
<evidence type="ECO:0000256" key="8">
    <source>
        <dbReference type="ARBA" id="ARBA00023157"/>
    </source>
</evidence>
<accession>A0AA47MA85</accession>
<evidence type="ECO:0000313" key="12">
    <source>
        <dbReference type="EMBL" id="KAK0136369.1"/>
    </source>
</evidence>
<keyword evidence="3" id="KW-0272">Extracellular matrix</keyword>
<keyword evidence="2" id="KW-0964">Secreted</keyword>
<dbReference type="AlphaFoldDB" id="A0AA47MA85"/>
<dbReference type="PROSITE" id="PS51461">
    <property type="entry name" value="NC1_FIB"/>
    <property type="match status" value="1"/>
</dbReference>
<dbReference type="GO" id="GO:0005581">
    <property type="term" value="C:collagen trimer"/>
    <property type="evidence" value="ECO:0007669"/>
    <property type="project" value="UniProtKB-KW"/>
</dbReference>
<gene>
    <name evidence="12" type="primary">COL2A1_1</name>
    <name evidence="12" type="ORF">N1851_027726</name>
</gene>
<evidence type="ECO:0000256" key="2">
    <source>
        <dbReference type="ARBA" id="ARBA00022525"/>
    </source>
</evidence>
<feature type="compositionally biased region" description="Pro residues" evidence="10">
    <location>
        <begin position="47"/>
        <end position="64"/>
    </location>
</feature>
<evidence type="ECO:0000259" key="11">
    <source>
        <dbReference type="PROSITE" id="PS51461"/>
    </source>
</evidence>
<protein>
    <submittedName>
        <fullName evidence="12">Collagen alpha-1(II) chain</fullName>
    </submittedName>
</protein>
<dbReference type="InterPro" id="IPR000885">
    <property type="entry name" value="Fib_collagen_C"/>
</dbReference>
<sequence length="335" mass="36540">MLALPDLLGQAVLRDSMDPLDLLAKMVPTVRLDPSDPLDHEDALERPGPPGNAGPPGPPGPPGPGIDMSAFAGLSQTEKSPDPMRYMRADEASSSVRQHDVEVDATLKSINSQIENMLSPDGSQKNPARSCRDLKLCHPTWKSGDYWVDPNIGSTADAMKVFCNMETGETCVYPSIAKVPRKNWWTSKSKDRKHVWFGETMNGGFHFNYAQEGPAAVAANIQLTFLRLLSTEASQNITYHCKNSVAYMDLNAGNLKKALLLQGSNDVEIRAEGNSRFTYSVLEDGCKTHTGQWGKTVIEYKTQKTSRLPIVDVAPMDIGGANQEFGVDVGAVCFL</sequence>
<keyword evidence="13" id="KW-1185">Reference proteome</keyword>
<feature type="region of interest" description="Disordered" evidence="10">
    <location>
        <begin position="31"/>
        <end position="70"/>
    </location>
</feature>
<evidence type="ECO:0000256" key="5">
    <source>
        <dbReference type="ARBA" id="ARBA00022737"/>
    </source>
</evidence>
<evidence type="ECO:0000313" key="13">
    <source>
        <dbReference type="Proteomes" id="UP001174136"/>
    </source>
</evidence>
<dbReference type="SMART" id="SM00038">
    <property type="entry name" value="COLFI"/>
    <property type="match status" value="1"/>
</dbReference>
<dbReference type="GO" id="GO:0005201">
    <property type="term" value="F:extracellular matrix structural constituent"/>
    <property type="evidence" value="ECO:0007669"/>
    <property type="project" value="InterPro"/>
</dbReference>
<evidence type="ECO:0000256" key="1">
    <source>
        <dbReference type="ARBA" id="ARBA00004613"/>
    </source>
</evidence>
<keyword evidence="8" id="KW-1015">Disulfide bond</keyword>
<evidence type="ECO:0000256" key="6">
    <source>
        <dbReference type="ARBA" id="ARBA00022837"/>
    </source>
</evidence>
<feature type="compositionally biased region" description="Basic and acidic residues" evidence="10">
    <location>
        <begin position="33"/>
        <end position="45"/>
    </location>
</feature>
<reference evidence="12" key="1">
    <citation type="journal article" date="2023" name="Front. Mar. Sci.">
        <title>A new Merluccius polli reference genome to investigate the effects of global change in West African waters.</title>
        <authorList>
            <person name="Mateo J.L."/>
            <person name="Blanco-Fernandez C."/>
            <person name="Garcia-Vazquez E."/>
            <person name="Machado-Schiaffino G."/>
        </authorList>
    </citation>
    <scope>NUCLEOTIDE SEQUENCE</scope>
    <source>
        <strain evidence="12">C29</strain>
        <tissue evidence="12">Fin</tissue>
    </source>
</reference>
<dbReference type="FunFam" id="2.60.120.1000:FF:000001">
    <property type="entry name" value="Collagen alpha-1 type I chain"/>
    <property type="match status" value="1"/>
</dbReference>
<dbReference type="Gene3D" id="2.60.120.1000">
    <property type="match status" value="1"/>
</dbReference>
<keyword evidence="9" id="KW-0379">Hydroxylation</keyword>
<evidence type="ECO:0000256" key="10">
    <source>
        <dbReference type="SAM" id="MobiDB-lite"/>
    </source>
</evidence>
<keyword evidence="6" id="KW-0106">Calcium</keyword>
<dbReference type="Pfam" id="PF01410">
    <property type="entry name" value="COLFI"/>
    <property type="match status" value="1"/>
</dbReference>
<dbReference type="Proteomes" id="UP001174136">
    <property type="component" value="Unassembled WGS sequence"/>
</dbReference>
<proteinExistence type="predicted"/>
<dbReference type="Gene3D" id="1.20.5.320">
    <property type="entry name" value="6-Phosphogluconate Dehydrogenase, domain 3"/>
    <property type="match status" value="1"/>
</dbReference>
<dbReference type="GO" id="GO:0005576">
    <property type="term" value="C:extracellular region"/>
    <property type="evidence" value="ECO:0007669"/>
    <property type="project" value="UniProtKB-SubCell"/>
</dbReference>
<dbReference type="EMBL" id="JAOPHQ010005167">
    <property type="protein sequence ID" value="KAK0136369.1"/>
    <property type="molecule type" value="Genomic_DNA"/>
</dbReference>
<dbReference type="GO" id="GO:0046872">
    <property type="term" value="F:metal ion binding"/>
    <property type="evidence" value="ECO:0007669"/>
    <property type="project" value="UniProtKB-KW"/>
</dbReference>
<evidence type="ECO:0000256" key="9">
    <source>
        <dbReference type="ARBA" id="ARBA00023278"/>
    </source>
</evidence>
<evidence type="ECO:0000256" key="3">
    <source>
        <dbReference type="ARBA" id="ARBA00022530"/>
    </source>
</evidence>
<comment type="caution">
    <text evidence="12">The sequence shown here is derived from an EMBL/GenBank/DDBJ whole genome shotgun (WGS) entry which is preliminary data.</text>
</comment>